<dbReference type="EMBL" id="JSWE01000003">
    <property type="protein sequence ID" value="KIE06298.1"/>
    <property type="molecule type" value="Genomic_DNA"/>
</dbReference>
<comment type="caution">
    <text evidence="3">The sequence shown here is derived from an EMBL/GenBank/DDBJ whole genome shotgun (WGS) entry which is preliminary data.</text>
</comment>
<keyword evidence="1" id="KW-0238">DNA-binding</keyword>
<dbReference type="OrthoDB" id="7161066at2"/>
<evidence type="ECO:0000313" key="4">
    <source>
        <dbReference type="EMBL" id="KIE06298.1"/>
    </source>
</evidence>
<dbReference type="SMART" id="SM00966">
    <property type="entry name" value="SpoVT_AbrB"/>
    <property type="match status" value="1"/>
</dbReference>
<feature type="domain" description="SpoVT-AbrB" evidence="2">
    <location>
        <begin position="3"/>
        <end position="48"/>
    </location>
</feature>
<organism evidence="3 5">
    <name type="scientific">Candidatus Jidaibacter acanthamoebae</name>
    <dbReference type="NCBI Taxonomy" id="86105"/>
    <lineage>
        <taxon>Bacteria</taxon>
        <taxon>Pseudomonadati</taxon>
        <taxon>Pseudomonadota</taxon>
        <taxon>Alphaproteobacteria</taxon>
        <taxon>Rickettsiales</taxon>
        <taxon>Candidatus Midichloriaceae</taxon>
        <taxon>Candidatus Jidaibacter</taxon>
    </lineage>
</organism>
<sequence length="92" mass="10804">MQEIRTQIDIHGRVLIPAIIRKKMNLKPGDTLTLRATEEEIKMVSMKSVIREAQELIKKYKKPEGSLVDSFIKMRRQESQLEESRNHQTKDL</sequence>
<gene>
    <name evidence="4" type="ORF">NF27_AC00020</name>
    <name evidence="3" type="ORF">NF27_BJ00020</name>
</gene>
<dbReference type="AlphaFoldDB" id="A0A0C1QQM0"/>
<dbReference type="NCBIfam" id="TIGR01439">
    <property type="entry name" value="lp_hng_hel_AbrB"/>
    <property type="match status" value="1"/>
</dbReference>
<dbReference type="EMBL" id="JSWE01000035">
    <property type="protein sequence ID" value="KIE06193.1"/>
    <property type="molecule type" value="Genomic_DNA"/>
</dbReference>
<keyword evidence="5" id="KW-1185">Reference proteome</keyword>
<evidence type="ECO:0000259" key="2">
    <source>
        <dbReference type="PROSITE" id="PS51740"/>
    </source>
</evidence>
<dbReference type="InterPro" id="IPR007159">
    <property type="entry name" value="SpoVT-AbrB_dom"/>
</dbReference>
<dbReference type="PROSITE" id="PS51740">
    <property type="entry name" value="SPOVT_ABRB"/>
    <property type="match status" value="1"/>
</dbReference>
<protein>
    <submittedName>
        <fullName evidence="3">Transcriptional regulator</fullName>
    </submittedName>
</protein>
<evidence type="ECO:0000313" key="5">
    <source>
        <dbReference type="Proteomes" id="UP000031258"/>
    </source>
</evidence>
<dbReference type="InterPro" id="IPR037914">
    <property type="entry name" value="SpoVT-AbrB_sf"/>
</dbReference>
<name>A0A0C1QQM0_9RICK</name>
<evidence type="ECO:0000256" key="1">
    <source>
        <dbReference type="PROSITE-ProRule" id="PRU01076"/>
    </source>
</evidence>
<dbReference type="GO" id="GO:0003677">
    <property type="term" value="F:DNA binding"/>
    <property type="evidence" value="ECO:0007669"/>
    <property type="project" value="UniProtKB-UniRule"/>
</dbReference>
<dbReference type="Gene3D" id="2.10.260.10">
    <property type="match status" value="1"/>
</dbReference>
<dbReference type="SUPFAM" id="SSF89447">
    <property type="entry name" value="AbrB/MazE/MraZ-like"/>
    <property type="match status" value="1"/>
</dbReference>
<reference evidence="3 5" key="1">
    <citation type="submission" date="2014-11" db="EMBL/GenBank/DDBJ databases">
        <title>A Rickettsiales Symbiont of Amoebae With Ancient Features.</title>
        <authorList>
            <person name="Schulz F."/>
            <person name="Martijn J."/>
            <person name="Wascher F."/>
            <person name="Kostanjsek R."/>
            <person name="Ettema T.J."/>
            <person name="Horn M."/>
        </authorList>
    </citation>
    <scope>NUCLEOTIDE SEQUENCE [LARGE SCALE GENOMIC DNA]</scope>
    <source>
        <strain evidence="3 5">UWC36</strain>
    </source>
</reference>
<dbReference type="RefSeq" id="WP_039454459.1">
    <property type="nucleotide sequence ID" value="NZ_JSWE01000003.1"/>
</dbReference>
<evidence type="ECO:0000313" key="3">
    <source>
        <dbReference type="EMBL" id="KIE06193.1"/>
    </source>
</evidence>
<accession>A0A0C1QQM0</accession>
<proteinExistence type="predicted"/>
<dbReference type="Pfam" id="PF04014">
    <property type="entry name" value="MazE_antitoxin"/>
    <property type="match status" value="1"/>
</dbReference>
<dbReference type="Proteomes" id="UP000031258">
    <property type="component" value="Unassembled WGS sequence"/>
</dbReference>